<comment type="caution">
    <text evidence="7">The sequence shown here is derived from an EMBL/GenBank/DDBJ whole genome shotgun (WGS) entry which is preliminary data.</text>
</comment>
<evidence type="ECO:0000256" key="2">
    <source>
        <dbReference type="ARBA" id="ARBA00012646"/>
    </source>
</evidence>
<keyword evidence="3" id="KW-0378">Hydrolase</keyword>
<accession>A0A2C9V1V2</accession>
<proteinExistence type="inferred from homology"/>
<keyword evidence="8" id="KW-1185">Reference proteome</keyword>
<dbReference type="InterPro" id="IPR023485">
    <property type="entry name" value="Ptyr_pPase"/>
</dbReference>
<feature type="domain" description="Phosphotyrosine protein phosphatase I" evidence="6">
    <location>
        <begin position="89"/>
        <end position="246"/>
    </location>
</feature>
<dbReference type="GO" id="GO:0004725">
    <property type="term" value="F:protein tyrosine phosphatase activity"/>
    <property type="evidence" value="ECO:0007669"/>
    <property type="project" value="InterPro"/>
</dbReference>
<evidence type="ECO:0000256" key="3">
    <source>
        <dbReference type="ARBA" id="ARBA00022801"/>
    </source>
</evidence>
<gene>
    <name evidence="7" type="ORF">MANES_11G159300v8</name>
</gene>
<dbReference type="InterPro" id="IPR052995">
    <property type="entry name" value="LMW-PTP"/>
</dbReference>
<dbReference type="Gramene" id="Manes.11G159300.1.v8.1">
    <property type="protein sequence ID" value="Manes.11G159300.1.v8.1.CDS"/>
    <property type="gene ID" value="Manes.11G159300.v8.1"/>
</dbReference>
<dbReference type="PANTHER" id="PTHR47439:SF1">
    <property type="entry name" value="ACID PHOSPHATASE"/>
    <property type="match status" value="1"/>
</dbReference>
<evidence type="ECO:0000256" key="5">
    <source>
        <dbReference type="PIRSR" id="PIRSR617867-1"/>
    </source>
</evidence>
<protein>
    <recommendedName>
        <fullName evidence="2">acid phosphatase</fullName>
        <ecNumber evidence="2">3.1.3.2</ecNumber>
    </recommendedName>
</protein>
<dbReference type="Gene3D" id="3.40.50.2300">
    <property type="match status" value="1"/>
</dbReference>
<dbReference type="GO" id="GO:0003993">
    <property type="term" value="F:acid phosphatase activity"/>
    <property type="evidence" value="ECO:0007669"/>
    <property type="project" value="UniProtKB-EC"/>
</dbReference>
<comment type="similarity">
    <text evidence="1">Belongs to the low molecular weight phosphotyrosine protein phosphatase family.</text>
</comment>
<reference evidence="8" key="1">
    <citation type="journal article" date="2016" name="Nat. Biotechnol.">
        <title>Sequencing wild and cultivated cassava and related species reveals extensive interspecific hybridization and genetic diversity.</title>
        <authorList>
            <person name="Bredeson J.V."/>
            <person name="Lyons J.B."/>
            <person name="Prochnik S.E."/>
            <person name="Wu G.A."/>
            <person name="Ha C.M."/>
            <person name="Edsinger-Gonzales E."/>
            <person name="Grimwood J."/>
            <person name="Schmutz J."/>
            <person name="Rabbi I.Y."/>
            <person name="Egesi C."/>
            <person name="Nauluvula P."/>
            <person name="Lebot V."/>
            <person name="Ndunguru J."/>
            <person name="Mkamilo G."/>
            <person name="Bart R.S."/>
            <person name="Setter T.L."/>
            <person name="Gleadow R.M."/>
            <person name="Kulakow P."/>
            <person name="Ferguson M.E."/>
            <person name="Rounsley S."/>
            <person name="Rokhsar D.S."/>
        </authorList>
    </citation>
    <scope>NUCLEOTIDE SEQUENCE [LARGE SCALE GENOMIC DNA]</scope>
    <source>
        <strain evidence="8">cv. AM560-2</strain>
    </source>
</reference>
<dbReference type="EC" id="3.1.3.2" evidence="2"/>
<feature type="active site" description="Proton donor" evidence="5">
    <location>
        <position position="220"/>
    </location>
</feature>
<organism evidence="7 8">
    <name type="scientific">Manihot esculenta</name>
    <name type="common">Cassava</name>
    <name type="synonym">Jatropha manihot</name>
    <dbReference type="NCBI Taxonomy" id="3983"/>
    <lineage>
        <taxon>Eukaryota</taxon>
        <taxon>Viridiplantae</taxon>
        <taxon>Streptophyta</taxon>
        <taxon>Embryophyta</taxon>
        <taxon>Tracheophyta</taxon>
        <taxon>Spermatophyta</taxon>
        <taxon>Magnoliopsida</taxon>
        <taxon>eudicotyledons</taxon>
        <taxon>Gunneridae</taxon>
        <taxon>Pentapetalae</taxon>
        <taxon>rosids</taxon>
        <taxon>fabids</taxon>
        <taxon>Malpighiales</taxon>
        <taxon>Euphorbiaceae</taxon>
        <taxon>Crotonoideae</taxon>
        <taxon>Manihoteae</taxon>
        <taxon>Manihot</taxon>
    </lineage>
</organism>
<dbReference type="STRING" id="3983.A0A2C9V1V2"/>
<feature type="active site" description="Nucleophile" evidence="5">
    <location>
        <position position="95"/>
    </location>
</feature>
<dbReference type="Pfam" id="PF01451">
    <property type="entry name" value="LMWPc"/>
    <property type="match status" value="1"/>
</dbReference>
<dbReference type="Proteomes" id="UP000091857">
    <property type="component" value="Chromosome 11"/>
</dbReference>
<dbReference type="OrthoDB" id="3388at2759"/>
<dbReference type="SUPFAM" id="SSF52788">
    <property type="entry name" value="Phosphotyrosine protein phosphatases I"/>
    <property type="match status" value="1"/>
</dbReference>
<evidence type="ECO:0000259" key="6">
    <source>
        <dbReference type="SMART" id="SM00226"/>
    </source>
</evidence>
<evidence type="ECO:0000313" key="8">
    <source>
        <dbReference type="Proteomes" id="UP000091857"/>
    </source>
</evidence>
<evidence type="ECO:0000256" key="4">
    <source>
        <dbReference type="ARBA" id="ARBA00022912"/>
    </source>
</evidence>
<sequence>MMRAASSSLCNANTRLPIPVPNFQLCHITTKFNPLSLKIPFPSYPIVQICSLNSHHHKKLPTSRITSSRSLVIEASSMASSTESETKTFSVLFVCLGNICRSPAAEGVFTDIVKKRGLDSKFKIDSAGTIGYHEGNPADPRMRAASKRRGIQITSVSRPIRPSDFRDFDIILVMDNQNREDIMKAFNRWKVRENLPDDAHQKVKLMCSYCKKHDETEVPDPYYGGPQGFEKVLDLLEDACESLLDSILTANGDILSS</sequence>
<dbReference type="PRINTS" id="PR00719">
    <property type="entry name" value="LMWPTPASE"/>
</dbReference>
<feature type="active site" evidence="5">
    <location>
        <position position="101"/>
    </location>
</feature>
<dbReference type="FunFam" id="3.40.50.2300:FF:000113">
    <property type="entry name" value="Low molecular weight protein-tyrosine-phosphatase"/>
    <property type="match status" value="1"/>
</dbReference>
<evidence type="ECO:0000313" key="7">
    <source>
        <dbReference type="EMBL" id="OAY38173.1"/>
    </source>
</evidence>
<keyword evidence="4" id="KW-0904">Protein phosphatase</keyword>
<dbReference type="AlphaFoldDB" id="A0A2C9V1V2"/>
<evidence type="ECO:0000256" key="1">
    <source>
        <dbReference type="ARBA" id="ARBA00011063"/>
    </source>
</evidence>
<dbReference type="InterPro" id="IPR017867">
    <property type="entry name" value="Tyr_phospatase_low_mol_wt"/>
</dbReference>
<dbReference type="PANTHER" id="PTHR47439">
    <property type="entry name" value="LOW MOLECULAR WEIGHT PHOSPHOTYROSINE PROTEIN PHOSPHATASE-RELATED"/>
    <property type="match status" value="1"/>
</dbReference>
<dbReference type="CDD" id="cd16343">
    <property type="entry name" value="LMWPTP"/>
    <property type="match status" value="1"/>
</dbReference>
<dbReference type="EMBL" id="CM004397">
    <property type="protein sequence ID" value="OAY38173.1"/>
    <property type="molecule type" value="Genomic_DNA"/>
</dbReference>
<name>A0A2C9V1V2_MANES</name>
<dbReference type="InterPro" id="IPR036196">
    <property type="entry name" value="Ptyr_pPase_sf"/>
</dbReference>
<dbReference type="SMART" id="SM00226">
    <property type="entry name" value="LMWPc"/>
    <property type="match status" value="1"/>
</dbReference>